<dbReference type="InterPro" id="IPR006657">
    <property type="entry name" value="MoPterin_dinucl-bd_dom"/>
</dbReference>
<keyword evidence="4" id="KW-0479">Metal-binding</keyword>
<dbReference type="EMBL" id="JACOPQ010000003">
    <property type="protein sequence ID" value="MBC5736449.1"/>
    <property type="molecule type" value="Genomic_DNA"/>
</dbReference>
<keyword evidence="3" id="KW-0500">Molybdenum</keyword>
<name>A0A8J6JJK5_9FIRM</name>
<evidence type="ECO:0000256" key="3">
    <source>
        <dbReference type="ARBA" id="ARBA00022505"/>
    </source>
</evidence>
<dbReference type="InterPro" id="IPR006963">
    <property type="entry name" value="Mopterin_OxRdtase_4Fe-4S_dom"/>
</dbReference>
<dbReference type="GO" id="GO:0046872">
    <property type="term" value="F:metal ion binding"/>
    <property type="evidence" value="ECO:0007669"/>
    <property type="project" value="UniProtKB-KW"/>
</dbReference>
<dbReference type="SUPFAM" id="SSF53706">
    <property type="entry name" value="Formate dehydrogenase/DMSO reductase, domains 1-3"/>
    <property type="match status" value="1"/>
</dbReference>
<dbReference type="Gene3D" id="2.40.40.20">
    <property type="match status" value="1"/>
</dbReference>
<dbReference type="Proteomes" id="UP000607645">
    <property type="component" value="Unassembled WGS sequence"/>
</dbReference>
<dbReference type="InterPro" id="IPR006656">
    <property type="entry name" value="Mopterin_OxRdtase"/>
</dbReference>
<dbReference type="Pfam" id="PF04879">
    <property type="entry name" value="Molybdop_Fe4S4"/>
    <property type="match status" value="1"/>
</dbReference>
<dbReference type="InterPro" id="IPR009010">
    <property type="entry name" value="Asp_de-COase-like_dom_sf"/>
</dbReference>
<dbReference type="Pfam" id="PF01568">
    <property type="entry name" value="Molydop_binding"/>
    <property type="match status" value="1"/>
</dbReference>
<dbReference type="PANTHER" id="PTHR43742:SF6">
    <property type="entry name" value="OXIDOREDUCTASE YYAE-RELATED"/>
    <property type="match status" value="1"/>
</dbReference>
<evidence type="ECO:0000256" key="7">
    <source>
        <dbReference type="ARBA" id="ARBA00023014"/>
    </source>
</evidence>
<comment type="similarity">
    <text evidence="2">Belongs to the prokaryotic molybdopterin-containing oxidoreductase family.</text>
</comment>
<dbReference type="InterPro" id="IPR050612">
    <property type="entry name" value="Prok_Mopterin_Oxidored"/>
</dbReference>
<dbReference type="Gene3D" id="2.20.25.90">
    <property type="entry name" value="ADC-like domains"/>
    <property type="match status" value="1"/>
</dbReference>
<evidence type="ECO:0000256" key="4">
    <source>
        <dbReference type="ARBA" id="ARBA00022723"/>
    </source>
</evidence>
<protein>
    <submittedName>
        <fullName evidence="9">Molybdopterin-dependent oxidoreductase</fullName>
    </submittedName>
</protein>
<gene>
    <name evidence="9" type="ORF">H8S62_05445</name>
</gene>
<dbReference type="PROSITE" id="PS00490">
    <property type="entry name" value="MOLYBDOPTERIN_PROK_2"/>
    <property type="match status" value="1"/>
</dbReference>
<keyword evidence="6" id="KW-0408">Iron</keyword>
<dbReference type="GO" id="GO:0016491">
    <property type="term" value="F:oxidoreductase activity"/>
    <property type="evidence" value="ECO:0007669"/>
    <property type="project" value="UniProtKB-KW"/>
</dbReference>
<dbReference type="RefSeq" id="WP_155148096.1">
    <property type="nucleotide sequence ID" value="NZ_JACOPQ010000003.1"/>
</dbReference>
<dbReference type="PANTHER" id="PTHR43742">
    <property type="entry name" value="TRIMETHYLAMINE-N-OXIDE REDUCTASE"/>
    <property type="match status" value="1"/>
</dbReference>
<dbReference type="GO" id="GO:0043546">
    <property type="term" value="F:molybdopterin cofactor binding"/>
    <property type="evidence" value="ECO:0007669"/>
    <property type="project" value="InterPro"/>
</dbReference>
<sequence>MKDIDRLLKAKIPCPETGIEVKHTICDICSPTCHCGVDAYVKDGKIIKVEGTREHPLNQGVLCTKGAANRDYIYREDRIKTPLRRVGARGEGRFEPISWDEAYTEIGARLNAAKETYGPNSVAFFSGFSKWYRPIFKRFAYSFGSTNYATESSVCFESTVIAWKATAGMFSVPDVEHTKVFLGWALNPHYSDHLTAFNVLQYKEHGGKVIIVDPRKTPAVDKYADIHLQLRPGTDGALALGMAKLIIENGWQDQEFIDKHTYGYEEYAEYVKQFDLDRVAGITGLSPDDIYEATKLFATAHPAAVHQSASPVTHHHNGFQNYRALISLCALTGNYDCPGGVFPMPPTYTIQCAGFPTREHEFADEVKPTHGTPLIGAGRFPVWDAFMDEFQAMDLTRTLEEGTPYPVKALFGLGINARMFPETGRFLKALGSLDFFVAADLFLTDTCKYADIVLPSCSSFERGEYKVYPGGFSLFTKPVITPLYESKSDVDMLCELARHMNLGDPLLEAGYKACVNDIIRDLSVTVESLEQSDFPVMTPEARPPMFGAYREHGFPTPTGKFEFKCSVIEKFPKEWGVSAIPTWTDPLEDEEPYPFTLTSGARLPNAIHSRAHDVPTLRSLRPDPLADIHPDDAAAAGVSQGDMVELYNAHGSIRMKANLTTRVRPGNIHIYHGYREANANDLIGAAHLDPCTGFPGFKSAGCHMRRCEEEKA</sequence>
<proteinExistence type="inferred from homology"/>
<evidence type="ECO:0000259" key="8">
    <source>
        <dbReference type="PROSITE" id="PS51669"/>
    </source>
</evidence>
<evidence type="ECO:0000256" key="5">
    <source>
        <dbReference type="ARBA" id="ARBA00023002"/>
    </source>
</evidence>
<dbReference type="Pfam" id="PF00384">
    <property type="entry name" value="Molybdopterin"/>
    <property type="match status" value="1"/>
</dbReference>
<keyword evidence="10" id="KW-1185">Reference proteome</keyword>
<reference evidence="9" key="1">
    <citation type="submission" date="2020-08" db="EMBL/GenBank/DDBJ databases">
        <title>Genome public.</title>
        <authorList>
            <person name="Liu C."/>
            <person name="Sun Q."/>
        </authorList>
    </citation>
    <scope>NUCLEOTIDE SEQUENCE</scope>
    <source>
        <strain evidence="9">NSJ-52</strain>
    </source>
</reference>
<evidence type="ECO:0000313" key="10">
    <source>
        <dbReference type="Proteomes" id="UP000607645"/>
    </source>
</evidence>
<dbReference type="SUPFAM" id="SSF50692">
    <property type="entry name" value="ADC-like"/>
    <property type="match status" value="1"/>
</dbReference>
<comment type="caution">
    <text evidence="9">The sequence shown here is derived from an EMBL/GenBank/DDBJ whole genome shotgun (WGS) entry which is preliminary data.</text>
</comment>
<feature type="domain" description="4Fe-4S Mo/W bis-MGD-type" evidence="8">
    <location>
        <begin position="19"/>
        <end position="77"/>
    </location>
</feature>
<dbReference type="InterPro" id="IPR006655">
    <property type="entry name" value="Mopterin_OxRdtase_prok_CS"/>
</dbReference>
<accession>A0A8J6JJK5</accession>
<comment type="cofactor">
    <cofactor evidence="1">
        <name>Mo-bis(molybdopterin guanine dinucleotide)</name>
        <dbReference type="ChEBI" id="CHEBI:60539"/>
    </cofactor>
</comment>
<keyword evidence="5" id="KW-0560">Oxidoreductase</keyword>
<dbReference type="Gene3D" id="3.40.50.740">
    <property type="match status" value="1"/>
</dbReference>
<keyword evidence="7" id="KW-0411">Iron-sulfur</keyword>
<dbReference type="Gene3D" id="3.40.228.10">
    <property type="entry name" value="Dimethylsulfoxide Reductase, domain 2"/>
    <property type="match status" value="1"/>
</dbReference>
<evidence type="ECO:0000313" key="9">
    <source>
        <dbReference type="EMBL" id="MBC5736449.1"/>
    </source>
</evidence>
<dbReference type="GO" id="GO:0051536">
    <property type="term" value="F:iron-sulfur cluster binding"/>
    <property type="evidence" value="ECO:0007669"/>
    <property type="project" value="UniProtKB-KW"/>
</dbReference>
<dbReference type="AlphaFoldDB" id="A0A8J6JJK5"/>
<dbReference type="SMART" id="SM00926">
    <property type="entry name" value="Molybdop_Fe4S4"/>
    <property type="match status" value="1"/>
</dbReference>
<evidence type="ECO:0000256" key="1">
    <source>
        <dbReference type="ARBA" id="ARBA00001942"/>
    </source>
</evidence>
<evidence type="ECO:0000256" key="2">
    <source>
        <dbReference type="ARBA" id="ARBA00010312"/>
    </source>
</evidence>
<organism evidence="9 10">
    <name type="scientific">Lawsonibacter faecis</name>
    <dbReference type="NCBI Taxonomy" id="2763052"/>
    <lineage>
        <taxon>Bacteria</taxon>
        <taxon>Bacillati</taxon>
        <taxon>Bacillota</taxon>
        <taxon>Clostridia</taxon>
        <taxon>Eubacteriales</taxon>
        <taxon>Oscillospiraceae</taxon>
        <taxon>Lawsonibacter</taxon>
    </lineage>
</organism>
<dbReference type="PROSITE" id="PS51669">
    <property type="entry name" value="4FE4S_MOW_BIS_MGD"/>
    <property type="match status" value="1"/>
</dbReference>
<evidence type="ECO:0000256" key="6">
    <source>
        <dbReference type="ARBA" id="ARBA00023004"/>
    </source>
</evidence>